<proteinExistence type="predicted"/>
<evidence type="ECO:0000313" key="2">
    <source>
        <dbReference type="Proteomes" id="UP001501243"/>
    </source>
</evidence>
<accession>A0ABP8QRM9</accession>
<sequence length="484" mass="52094">MLTLGYAMKTLLRWRWLLAGLFWLGYGLAAQASHIRGADIAYTSIASTTPNVPRYRVTLRLFRDIVGVDQPAVTLYGRVGDCNSTDPRNFRFDNIPKAQSTRLEQVACVGSNSLFTSSFNTDVFLYNVDVDLPRGQWTLSFIGENRNSALPAFHNIYVAAFLDNRLVTQDTSPTFLSTLLPSLQGNLAQRYSFSTYDADRDSVAYSLVSSQEALDVYTPCGTPIAGGVSPHFQLNPATGAITIPTGGVQQGYYLAAVRVDEYRQLAGTWQHIGSVTRDITYLAQNIANQPPSFTSLAVGTGPAQSPSQTISARPGQTLSLTLTATDPDAGQHLRFSSEATGIIPGLSLTTLSATQARLTWQVPASLPPGFYTATIAVFDDGCPNSTVEQTLYIRVTNQTLGTRPGSDAASSAFPMPFRDQVQFQAASSGQQVVVVDELGRTVAQLRAGADGRVLWQPAASLPAGLYLARGADGRPLARLLHAAN</sequence>
<reference evidence="2" key="1">
    <citation type="journal article" date="2019" name="Int. J. Syst. Evol. Microbiol.">
        <title>The Global Catalogue of Microorganisms (GCM) 10K type strain sequencing project: providing services to taxonomists for standard genome sequencing and annotation.</title>
        <authorList>
            <consortium name="The Broad Institute Genomics Platform"/>
            <consortium name="The Broad Institute Genome Sequencing Center for Infectious Disease"/>
            <person name="Wu L."/>
            <person name="Ma J."/>
        </authorList>
    </citation>
    <scope>NUCLEOTIDE SEQUENCE [LARGE SCALE GENOMIC DNA]</scope>
    <source>
        <strain evidence="2">JCM 17841</strain>
    </source>
</reference>
<evidence type="ECO:0008006" key="3">
    <source>
        <dbReference type="Google" id="ProtNLM"/>
    </source>
</evidence>
<evidence type="ECO:0000313" key="1">
    <source>
        <dbReference type="EMBL" id="GAA4509006.1"/>
    </source>
</evidence>
<gene>
    <name evidence="1" type="ORF">GCM10023172_42020</name>
</gene>
<name>A0ABP8QRM9_9BACT</name>
<dbReference type="EMBL" id="BAABGQ010000012">
    <property type="protein sequence ID" value="GAA4509006.1"/>
    <property type="molecule type" value="Genomic_DNA"/>
</dbReference>
<protein>
    <recommendedName>
        <fullName evidence="3">Cadherin domain-containing protein</fullName>
    </recommendedName>
</protein>
<keyword evidence="2" id="KW-1185">Reference proteome</keyword>
<dbReference type="Proteomes" id="UP001501243">
    <property type="component" value="Unassembled WGS sequence"/>
</dbReference>
<comment type="caution">
    <text evidence="1">The sequence shown here is derived from an EMBL/GenBank/DDBJ whole genome shotgun (WGS) entry which is preliminary data.</text>
</comment>
<organism evidence="1 2">
    <name type="scientific">Hymenobacter ginsengisoli</name>
    <dbReference type="NCBI Taxonomy" id="1051626"/>
    <lineage>
        <taxon>Bacteria</taxon>
        <taxon>Pseudomonadati</taxon>
        <taxon>Bacteroidota</taxon>
        <taxon>Cytophagia</taxon>
        <taxon>Cytophagales</taxon>
        <taxon>Hymenobacteraceae</taxon>
        <taxon>Hymenobacter</taxon>
    </lineage>
</organism>